<comment type="cofactor">
    <cofactor evidence="1">
        <name>heme b</name>
        <dbReference type="ChEBI" id="CHEBI:60344"/>
    </cofactor>
</comment>
<reference evidence="10" key="1">
    <citation type="journal article" date="2015" name="BMC Genomics">
        <title>Genomic and transcriptomic analysis of the endophytic fungus Pestalotiopsis fici reveals its lifestyle and high potential for synthesis of natural products.</title>
        <authorList>
            <person name="Wang X."/>
            <person name="Zhang X."/>
            <person name="Liu L."/>
            <person name="Xiang M."/>
            <person name="Wang W."/>
            <person name="Sun X."/>
            <person name="Che Y."/>
            <person name="Guo L."/>
            <person name="Liu G."/>
            <person name="Guo L."/>
            <person name="Wang C."/>
            <person name="Yin W.B."/>
            <person name="Stadler M."/>
            <person name="Zhang X."/>
            <person name="Liu X."/>
        </authorList>
    </citation>
    <scope>NUCLEOTIDE SEQUENCE [LARGE SCALE GENOMIC DNA]</scope>
    <source>
        <strain evidence="10">W106-1 / CGMCC3.15140</strain>
    </source>
</reference>
<keyword evidence="4" id="KW-0479">Metal-binding</keyword>
<evidence type="ECO:0000256" key="2">
    <source>
        <dbReference type="ARBA" id="ARBA00022559"/>
    </source>
</evidence>
<evidence type="ECO:0000256" key="6">
    <source>
        <dbReference type="ARBA" id="ARBA00023004"/>
    </source>
</evidence>
<evidence type="ECO:0000256" key="1">
    <source>
        <dbReference type="ARBA" id="ARBA00001970"/>
    </source>
</evidence>
<keyword evidence="6" id="KW-0408">Iron</keyword>
<dbReference type="InParanoid" id="W3XLG4"/>
<dbReference type="InterPro" id="IPR000028">
    <property type="entry name" value="Chloroperoxidase"/>
</dbReference>
<dbReference type="SUPFAM" id="SSF47571">
    <property type="entry name" value="Cloroperoxidase"/>
    <property type="match status" value="1"/>
</dbReference>
<dbReference type="Gene3D" id="1.10.489.10">
    <property type="entry name" value="Chloroperoxidase-like"/>
    <property type="match status" value="1"/>
</dbReference>
<dbReference type="InterPro" id="IPR036851">
    <property type="entry name" value="Chloroperoxidase-like_sf"/>
</dbReference>
<dbReference type="OrthoDB" id="407298at2759"/>
<keyword evidence="10" id="KW-1185">Reference proteome</keyword>
<name>W3XLG4_PESFW</name>
<feature type="domain" description="Heme haloperoxidase family profile" evidence="8">
    <location>
        <begin position="13"/>
        <end position="220"/>
    </location>
</feature>
<dbReference type="eggNOG" id="ENOG502QTVQ">
    <property type="taxonomic scope" value="Eukaryota"/>
</dbReference>
<evidence type="ECO:0000313" key="9">
    <source>
        <dbReference type="EMBL" id="ETS86815.1"/>
    </source>
</evidence>
<evidence type="ECO:0000259" key="8">
    <source>
        <dbReference type="PROSITE" id="PS51405"/>
    </source>
</evidence>
<organism evidence="9 10">
    <name type="scientific">Pestalotiopsis fici (strain W106-1 / CGMCC3.15140)</name>
    <dbReference type="NCBI Taxonomy" id="1229662"/>
    <lineage>
        <taxon>Eukaryota</taxon>
        <taxon>Fungi</taxon>
        <taxon>Dikarya</taxon>
        <taxon>Ascomycota</taxon>
        <taxon>Pezizomycotina</taxon>
        <taxon>Sordariomycetes</taxon>
        <taxon>Xylariomycetidae</taxon>
        <taxon>Amphisphaeriales</taxon>
        <taxon>Sporocadaceae</taxon>
        <taxon>Pestalotiopsis</taxon>
    </lineage>
</organism>
<dbReference type="RefSeq" id="XP_007827415.1">
    <property type="nucleotide sequence ID" value="XM_007829224.1"/>
</dbReference>
<sequence length="253" mass="28109">MTYGSLSSILGQPDISWLPPGPNDLRGPCPMLNTLANHGFLQHDGTNITLDNMIAALSMALNFDPKLSSLMFDQAIVANPDPNATFFTLDQLNRHNILEHDASLSRSDAYFGNNHIFNQTIFDSTKVYWTAEVLTPQMLANSKIFRQIQSRAFNPDYSFSPMNEEFSLGEVAAPILVFGNMRTGEVNRSLVEYFYERERLPTALGWVKNADVIGLPNVLATTQLIRNAMDLLTGFNGAVEHRDLHAGPFAGQD</sequence>
<dbReference type="EMBL" id="KI912109">
    <property type="protein sequence ID" value="ETS86815.1"/>
    <property type="molecule type" value="Genomic_DNA"/>
</dbReference>
<evidence type="ECO:0000256" key="3">
    <source>
        <dbReference type="ARBA" id="ARBA00022617"/>
    </source>
</evidence>
<dbReference type="AlphaFoldDB" id="W3XLG4"/>
<evidence type="ECO:0000256" key="4">
    <source>
        <dbReference type="ARBA" id="ARBA00022723"/>
    </source>
</evidence>
<protein>
    <recommendedName>
        <fullName evidence="8">Heme haloperoxidase family profile domain-containing protein</fullName>
    </recommendedName>
</protein>
<dbReference type="Proteomes" id="UP000030651">
    <property type="component" value="Unassembled WGS sequence"/>
</dbReference>
<dbReference type="KEGG" id="pfy:PFICI_00643"/>
<dbReference type="PANTHER" id="PTHR33577">
    <property type="entry name" value="STERIGMATOCYSTIN BIOSYNTHESIS PEROXIDASE STCC-RELATED"/>
    <property type="match status" value="1"/>
</dbReference>
<keyword evidence="5" id="KW-0560">Oxidoreductase</keyword>
<proteinExistence type="inferred from homology"/>
<dbReference type="PROSITE" id="PS51405">
    <property type="entry name" value="HEME_HALOPEROXIDASE"/>
    <property type="match status" value="1"/>
</dbReference>
<keyword evidence="2" id="KW-0575">Peroxidase</keyword>
<dbReference type="PANTHER" id="PTHR33577:SF7">
    <property type="entry name" value="HEME HALOPEROXIDASE FAMILY PROFILE DOMAIN-CONTAINING PROTEIN"/>
    <property type="match status" value="1"/>
</dbReference>
<gene>
    <name evidence="9" type="ORF">PFICI_00643</name>
</gene>
<keyword evidence="3" id="KW-0349">Heme</keyword>
<comment type="similarity">
    <text evidence="7">Belongs to the chloroperoxidase family.</text>
</comment>
<dbReference type="Pfam" id="PF01328">
    <property type="entry name" value="Peroxidase_2"/>
    <property type="match status" value="1"/>
</dbReference>
<dbReference type="GeneID" id="19265656"/>
<evidence type="ECO:0000256" key="7">
    <source>
        <dbReference type="ARBA" id="ARBA00025795"/>
    </source>
</evidence>
<dbReference type="GO" id="GO:0004601">
    <property type="term" value="F:peroxidase activity"/>
    <property type="evidence" value="ECO:0007669"/>
    <property type="project" value="UniProtKB-KW"/>
</dbReference>
<dbReference type="OMA" id="KLQASAY"/>
<dbReference type="GO" id="GO:0046872">
    <property type="term" value="F:metal ion binding"/>
    <property type="evidence" value="ECO:0007669"/>
    <property type="project" value="UniProtKB-KW"/>
</dbReference>
<accession>W3XLG4</accession>
<dbReference type="HOGENOM" id="CLU_050230_0_2_1"/>
<evidence type="ECO:0000256" key="5">
    <source>
        <dbReference type="ARBA" id="ARBA00023002"/>
    </source>
</evidence>
<evidence type="ECO:0000313" key="10">
    <source>
        <dbReference type="Proteomes" id="UP000030651"/>
    </source>
</evidence>